<sequence>MCRRTHHPTLSPTPTTKPYSSPNKAPENVCPLSHQPLTQAIMQFRSLIAAFATALLASSAIAAPVVIEIEALDDVVASELEHSVHNVTKPVEDVSYCGWRPCLAY</sequence>
<feature type="transmembrane region" description="Helical" evidence="2">
    <location>
        <begin position="47"/>
        <end position="67"/>
    </location>
</feature>
<keyword evidence="2" id="KW-0812">Transmembrane</keyword>
<accession>A0A165JL98</accession>
<gene>
    <name evidence="3" type="ORF">CALCODRAFT_490534</name>
</gene>
<proteinExistence type="predicted"/>
<evidence type="ECO:0000313" key="4">
    <source>
        <dbReference type="Proteomes" id="UP000076842"/>
    </source>
</evidence>
<dbReference type="Proteomes" id="UP000076842">
    <property type="component" value="Unassembled WGS sequence"/>
</dbReference>
<keyword evidence="2" id="KW-0472">Membrane</keyword>
<feature type="region of interest" description="Disordered" evidence="1">
    <location>
        <begin position="1"/>
        <end position="27"/>
    </location>
</feature>
<reference evidence="3 4" key="1">
    <citation type="journal article" date="2016" name="Mol. Biol. Evol.">
        <title>Comparative Genomics of Early-Diverging Mushroom-Forming Fungi Provides Insights into the Origins of Lignocellulose Decay Capabilities.</title>
        <authorList>
            <person name="Nagy L.G."/>
            <person name="Riley R."/>
            <person name="Tritt A."/>
            <person name="Adam C."/>
            <person name="Daum C."/>
            <person name="Floudas D."/>
            <person name="Sun H."/>
            <person name="Yadav J.S."/>
            <person name="Pangilinan J."/>
            <person name="Larsson K.H."/>
            <person name="Matsuura K."/>
            <person name="Barry K."/>
            <person name="Labutti K."/>
            <person name="Kuo R."/>
            <person name="Ohm R.A."/>
            <person name="Bhattacharya S.S."/>
            <person name="Shirouzu T."/>
            <person name="Yoshinaga Y."/>
            <person name="Martin F.M."/>
            <person name="Grigoriev I.V."/>
            <person name="Hibbett D.S."/>
        </authorList>
    </citation>
    <scope>NUCLEOTIDE SEQUENCE [LARGE SCALE GENOMIC DNA]</scope>
    <source>
        <strain evidence="3 4">HHB12733</strain>
    </source>
</reference>
<evidence type="ECO:0000256" key="2">
    <source>
        <dbReference type="SAM" id="Phobius"/>
    </source>
</evidence>
<dbReference type="EMBL" id="KV423919">
    <property type="protein sequence ID" value="KZT61986.1"/>
    <property type="molecule type" value="Genomic_DNA"/>
</dbReference>
<dbReference type="InParanoid" id="A0A165JL98"/>
<dbReference type="AlphaFoldDB" id="A0A165JL98"/>
<evidence type="ECO:0000256" key="1">
    <source>
        <dbReference type="SAM" id="MobiDB-lite"/>
    </source>
</evidence>
<name>A0A165JL98_9BASI</name>
<protein>
    <submittedName>
        <fullName evidence="3">Uncharacterized protein</fullName>
    </submittedName>
</protein>
<dbReference type="OrthoDB" id="10536105at2759"/>
<keyword evidence="2" id="KW-1133">Transmembrane helix</keyword>
<keyword evidence="4" id="KW-1185">Reference proteome</keyword>
<evidence type="ECO:0000313" key="3">
    <source>
        <dbReference type="EMBL" id="KZT61986.1"/>
    </source>
</evidence>
<organism evidence="3 4">
    <name type="scientific">Calocera cornea HHB12733</name>
    <dbReference type="NCBI Taxonomy" id="1353952"/>
    <lineage>
        <taxon>Eukaryota</taxon>
        <taxon>Fungi</taxon>
        <taxon>Dikarya</taxon>
        <taxon>Basidiomycota</taxon>
        <taxon>Agaricomycotina</taxon>
        <taxon>Dacrymycetes</taxon>
        <taxon>Dacrymycetales</taxon>
        <taxon>Dacrymycetaceae</taxon>
        <taxon>Calocera</taxon>
    </lineage>
</organism>
<feature type="compositionally biased region" description="Low complexity" evidence="1">
    <location>
        <begin position="8"/>
        <end position="22"/>
    </location>
</feature>